<keyword evidence="6" id="KW-0963">Cytoplasm</keyword>
<feature type="binding site" evidence="6 8">
    <location>
        <position position="82"/>
    </location>
    <ligand>
        <name>3-methyl-2-oxobutanoate</name>
        <dbReference type="ChEBI" id="CHEBI:11851"/>
    </ligand>
</feature>
<comment type="pathway">
    <text evidence="6">Cofactor biosynthesis; (R)-pantothenate biosynthesis; (R)-pantoate from 3-methyl-2-oxobutanoate: step 1/2.</text>
</comment>
<accession>A0A2N7C6Z1</accession>
<dbReference type="Pfam" id="PF02548">
    <property type="entry name" value="Pantoate_transf"/>
    <property type="match status" value="1"/>
</dbReference>
<dbReference type="GO" id="GO:0015940">
    <property type="term" value="P:pantothenate biosynthetic process"/>
    <property type="evidence" value="ECO:0007669"/>
    <property type="project" value="UniProtKB-UniRule"/>
</dbReference>
<comment type="similarity">
    <text evidence="1 6">Belongs to the PanB family.</text>
</comment>
<dbReference type="Proteomes" id="UP000235778">
    <property type="component" value="Unassembled WGS sequence"/>
</dbReference>
<dbReference type="InterPro" id="IPR040442">
    <property type="entry name" value="Pyrv_kinase-like_dom_sf"/>
</dbReference>
<comment type="cofactor">
    <cofactor evidence="6 9">
        <name>Mg(2+)</name>
        <dbReference type="ChEBI" id="CHEBI:18420"/>
    </cofactor>
    <text evidence="6 9">Binds 1 Mg(2+) ion per subunit.</text>
</comment>
<dbReference type="HAMAP" id="MF_00156">
    <property type="entry name" value="PanB"/>
    <property type="match status" value="1"/>
</dbReference>
<feature type="binding site" evidence="6 8">
    <location>
        <begin position="43"/>
        <end position="44"/>
    </location>
    <ligand>
        <name>3-methyl-2-oxobutanoate</name>
        <dbReference type="ChEBI" id="CHEBI:11851"/>
    </ligand>
</feature>
<evidence type="ECO:0000313" key="11">
    <source>
        <dbReference type="Proteomes" id="UP000235778"/>
    </source>
</evidence>
<feature type="binding site" evidence="6 8">
    <location>
        <position position="110"/>
    </location>
    <ligand>
        <name>3-methyl-2-oxobutanoate</name>
        <dbReference type="ChEBI" id="CHEBI:11851"/>
    </ligand>
</feature>
<keyword evidence="4 6" id="KW-0808">Transferase</keyword>
<gene>
    <name evidence="6" type="primary">panB</name>
    <name evidence="10" type="ORF">BCV30_21200</name>
</gene>
<dbReference type="PANTHER" id="PTHR20881:SF0">
    <property type="entry name" value="3-METHYL-2-OXOBUTANOATE HYDROXYMETHYLTRANSFERASE"/>
    <property type="match status" value="1"/>
</dbReference>
<organism evidence="10 11">
    <name type="scientific">Vibrio lentus</name>
    <dbReference type="NCBI Taxonomy" id="136468"/>
    <lineage>
        <taxon>Bacteria</taxon>
        <taxon>Pseudomonadati</taxon>
        <taxon>Pseudomonadota</taxon>
        <taxon>Gammaproteobacteria</taxon>
        <taxon>Vibrionales</taxon>
        <taxon>Vibrionaceae</taxon>
        <taxon>Vibrio</taxon>
    </lineage>
</organism>
<dbReference type="RefSeq" id="WP_102265962.1">
    <property type="nucleotide sequence ID" value="NZ_MCSH01000009.1"/>
</dbReference>
<dbReference type="PIRSF" id="PIRSF000388">
    <property type="entry name" value="Pantoate_hydroxy_MeTrfase"/>
    <property type="match status" value="1"/>
</dbReference>
<evidence type="ECO:0000256" key="8">
    <source>
        <dbReference type="PIRSR" id="PIRSR000388-2"/>
    </source>
</evidence>
<evidence type="ECO:0000256" key="2">
    <source>
        <dbReference type="ARBA" id="ARBA00011424"/>
    </source>
</evidence>
<sequence>MKHTPSSFVEMKGKQRIPMLTAYTFPVAASIESAGIPIILVGDTVGMVEMGFSSTRDVTIEHMEYHVGAVRRGAPNTHIIGDLPYLTDRSPEVALFNAKRLMQAGADSIKLEGAKLDVIAHLVANNIPVVGHTGLTPQTATNFKKVGQSAEDAQTVSEEAKAIQEAGAFMLVLEHIPSSLGESITQEVSIPTIGIGAGADCDGQVLVINDVLGLGNRWPPFSKQYVHCSQTIFDAANEFATEVKTNVFPNNLSK</sequence>
<comment type="subunit">
    <text evidence="2 6">Homodecamer; pentamer of dimers.</text>
</comment>
<dbReference type="PANTHER" id="PTHR20881">
    <property type="entry name" value="3-METHYL-2-OXOBUTANOATE HYDROXYMETHYLTRANSFERASE"/>
    <property type="match status" value="1"/>
</dbReference>
<comment type="subcellular location">
    <subcellularLocation>
        <location evidence="6">Cytoplasm</location>
    </subcellularLocation>
</comment>
<comment type="function">
    <text evidence="6">Catalyzes the reversible reaction in which hydroxymethyl group from 5,10-methylenetetrahydrofolate is transferred onto alpha-ketoisovalerate to form ketopantoate.</text>
</comment>
<evidence type="ECO:0000256" key="3">
    <source>
        <dbReference type="ARBA" id="ARBA00022655"/>
    </source>
</evidence>
<dbReference type="EC" id="2.1.2.11" evidence="6"/>
<comment type="caution">
    <text evidence="10">The sequence shown here is derived from an EMBL/GenBank/DDBJ whole genome shotgun (WGS) entry which is preliminary data.</text>
</comment>
<keyword evidence="6 9" id="KW-0460">Magnesium</keyword>
<comment type="catalytic activity">
    <reaction evidence="6">
        <text>(6R)-5,10-methylene-5,6,7,8-tetrahydrofolate + 3-methyl-2-oxobutanoate + H2O = 2-dehydropantoate + (6S)-5,6,7,8-tetrahydrofolate</text>
        <dbReference type="Rhea" id="RHEA:11824"/>
        <dbReference type="ChEBI" id="CHEBI:11561"/>
        <dbReference type="ChEBI" id="CHEBI:11851"/>
        <dbReference type="ChEBI" id="CHEBI:15377"/>
        <dbReference type="ChEBI" id="CHEBI:15636"/>
        <dbReference type="ChEBI" id="CHEBI:57453"/>
        <dbReference type="EC" id="2.1.2.11"/>
    </reaction>
</comment>
<evidence type="ECO:0000256" key="1">
    <source>
        <dbReference type="ARBA" id="ARBA00008676"/>
    </source>
</evidence>
<dbReference type="CDD" id="cd06557">
    <property type="entry name" value="KPHMT-like"/>
    <property type="match status" value="1"/>
</dbReference>
<name>A0A2N7C6Z1_9VIBR</name>
<feature type="binding site" evidence="6 9">
    <location>
        <position position="43"/>
    </location>
    <ligand>
        <name>Mg(2+)</name>
        <dbReference type="ChEBI" id="CHEBI:18420"/>
    </ligand>
</feature>
<keyword evidence="3 6" id="KW-0566">Pantothenate biosynthesis</keyword>
<feature type="binding site" evidence="6 9">
    <location>
        <position position="82"/>
    </location>
    <ligand>
        <name>Mg(2+)</name>
        <dbReference type="ChEBI" id="CHEBI:18420"/>
    </ligand>
</feature>
<dbReference type="GO" id="GO:0000287">
    <property type="term" value="F:magnesium ion binding"/>
    <property type="evidence" value="ECO:0007669"/>
    <property type="project" value="TreeGrafter"/>
</dbReference>
<dbReference type="InterPro" id="IPR015813">
    <property type="entry name" value="Pyrv/PenolPyrv_kinase-like_dom"/>
</dbReference>
<dbReference type="InterPro" id="IPR003700">
    <property type="entry name" value="Pantoate_hydroxy_MeTrfase"/>
</dbReference>
<evidence type="ECO:0000313" key="10">
    <source>
        <dbReference type="EMBL" id="PME73967.1"/>
    </source>
</evidence>
<evidence type="ECO:0000256" key="4">
    <source>
        <dbReference type="ARBA" id="ARBA00022679"/>
    </source>
</evidence>
<protein>
    <recommendedName>
        <fullName evidence="6">3-methyl-2-oxobutanoate hydroxymethyltransferase</fullName>
        <ecNumber evidence="6">2.1.2.11</ecNumber>
    </recommendedName>
    <alternativeName>
        <fullName evidence="6">Ketopantoate hydroxymethyltransferase</fullName>
        <shortName evidence="6">KPHMT</shortName>
    </alternativeName>
</protein>
<dbReference type="NCBIfam" id="NF001452">
    <property type="entry name" value="PRK00311.1"/>
    <property type="match status" value="1"/>
</dbReference>
<keyword evidence="5 6" id="KW-0479">Metal-binding</keyword>
<evidence type="ECO:0000256" key="5">
    <source>
        <dbReference type="ARBA" id="ARBA00022723"/>
    </source>
</evidence>
<dbReference type="GO" id="GO:0005737">
    <property type="term" value="C:cytoplasm"/>
    <property type="evidence" value="ECO:0007669"/>
    <property type="project" value="UniProtKB-SubCell"/>
</dbReference>
<evidence type="ECO:0000256" key="6">
    <source>
        <dbReference type="HAMAP-Rule" id="MF_00156"/>
    </source>
</evidence>
<proteinExistence type="inferred from homology"/>
<dbReference type="GO" id="GO:0008168">
    <property type="term" value="F:methyltransferase activity"/>
    <property type="evidence" value="ECO:0007669"/>
    <property type="project" value="UniProtKB-KW"/>
</dbReference>
<feature type="active site" description="Proton acceptor" evidence="6 7">
    <location>
        <position position="174"/>
    </location>
</feature>
<dbReference type="NCBIfam" id="TIGR00222">
    <property type="entry name" value="panB"/>
    <property type="match status" value="1"/>
</dbReference>
<reference evidence="11" key="1">
    <citation type="submission" date="2016-07" db="EMBL/GenBank/DDBJ databases">
        <title>Nontailed viruses are major unrecognized killers of bacteria in the ocean.</title>
        <authorList>
            <person name="Kauffman K."/>
            <person name="Hussain F."/>
            <person name="Yang J."/>
            <person name="Arevalo P."/>
            <person name="Brown J."/>
            <person name="Cutler M."/>
            <person name="Kelly L."/>
            <person name="Polz M.F."/>
        </authorList>
    </citation>
    <scope>NUCLEOTIDE SEQUENCE [LARGE SCALE GENOMIC DNA]</scope>
    <source>
        <strain evidence="11">10N.286.55.C1</strain>
    </source>
</reference>
<keyword evidence="10" id="KW-0489">Methyltransferase</keyword>
<dbReference type="UniPathway" id="UPA00028">
    <property type="reaction ID" value="UER00003"/>
</dbReference>
<dbReference type="GO" id="GO:0003864">
    <property type="term" value="F:3-methyl-2-oxobutanoate hydroxymethyltransferase activity"/>
    <property type="evidence" value="ECO:0007669"/>
    <property type="project" value="UniProtKB-UniRule"/>
</dbReference>
<dbReference type="GO" id="GO:0032259">
    <property type="term" value="P:methylation"/>
    <property type="evidence" value="ECO:0007669"/>
    <property type="project" value="UniProtKB-KW"/>
</dbReference>
<feature type="binding site" evidence="6 9">
    <location>
        <position position="112"/>
    </location>
    <ligand>
        <name>Mg(2+)</name>
        <dbReference type="ChEBI" id="CHEBI:18420"/>
    </ligand>
</feature>
<dbReference type="SUPFAM" id="SSF51621">
    <property type="entry name" value="Phosphoenolpyruvate/pyruvate domain"/>
    <property type="match status" value="1"/>
</dbReference>
<evidence type="ECO:0000256" key="9">
    <source>
        <dbReference type="PIRSR" id="PIRSR000388-3"/>
    </source>
</evidence>
<dbReference type="Gene3D" id="3.20.20.60">
    <property type="entry name" value="Phosphoenolpyruvate-binding domains"/>
    <property type="match status" value="1"/>
</dbReference>
<evidence type="ECO:0000256" key="7">
    <source>
        <dbReference type="PIRSR" id="PIRSR000388-1"/>
    </source>
</evidence>
<dbReference type="EMBL" id="MCSI01000009">
    <property type="protein sequence ID" value="PME73967.1"/>
    <property type="molecule type" value="Genomic_DNA"/>
</dbReference>
<dbReference type="AlphaFoldDB" id="A0A2N7C6Z1"/>